<feature type="domain" description="C2H2-type" evidence="3">
    <location>
        <begin position="7"/>
        <end position="30"/>
    </location>
</feature>
<organism evidence="4 5">
    <name type="scientific">Angomonas deanei</name>
    <dbReference type="NCBI Taxonomy" id="59799"/>
    <lineage>
        <taxon>Eukaryota</taxon>
        <taxon>Discoba</taxon>
        <taxon>Euglenozoa</taxon>
        <taxon>Kinetoplastea</taxon>
        <taxon>Metakinetoplastina</taxon>
        <taxon>Trypanosomatida</taxon>
        <taxon>Trypanosomatidae</taxon>
        <taxon>Strigomonadinae</taxon>
        <taxon>Angomonas</taxon>
    </lineage>
</organism>
<dbReference type="PROSITE" id="PS00028">
    <property type="entry name" value="ZINC_FINGER_C2H2_1"/>
    <property type="match status" value="1"/>
</dbReference>
<dbReference type="AlphaFoldDB" id="A0A7G2CPH7"/>
<keyword evidence="1" id="KW-0863">Zinc-finger</keyword>
<evidence type="ECO:0000256" key="2">
    <source>
        <dbReference type="SAM" id="MobiDB-lite"/>
    </source>
</evidence>
<evidence type="ECO:0000313" key="5">
    <source>
        <dbReference type="Proteomes" id="UP000515908"/>
    </source>
</evidence>
<evidence type="ECO:0000256" key="1">
    <source>
        <dbReference type="PROSITE-ProRule" id="PRU00042"/>
    </source>
</evidence>
<dbReference type="Proteomes" id="UP000515908">
    <property type="component" value="Chromosome 20"/>
</dbReference>
<name>A0A7G2CPH7_9TRYP</name>
<feature type="region of interest" description="Disordered" evidence="2">
    <location>
        <begin position="31"/>
        <end position="73"/>
    </location>
</feature>
<dbReference type="SMART" id="SM00355">
    <property type="entry name" value="ZnF_C2H2"/>
    <property type="match status" value="1"/>
</dbReference>
<dbReference type="InterPro" id="IPR036236">
    <property type="entry name" value="Znf_C2H2_sf"/>
</dbReference>
<keyword evidence="5" id="KW-1185">Reference proteome</keyword>
<keyword evidence="1" id="KW-0479">Metal-binding</keyword>
<dbReference type="SUPFAM" id="SSF57667">
    <property type="entry name" value="beta-beta-alpha zinc fingers"/>
    <property type="match status" value="1"/>
</dbReference>
<feature type="compositionally biased region" description="Acidic residues" evidence="2">
    <location>
        <begin position="41"/>
        <end position="57"/>
    </location>
</feature>
<accession>A0A7G2CPH7</accession>
<dbReference type="EMBL" id="LR877164">
    <property type="protein sequence ID" value="CAD2221259.1"/>
    <property type="molecule type" value="Genomic_DNA"/>
</dbReference>
<dbReference type="GO" id="GO:0008270">
    <property type="term" value="F:zinc ion binding"/>
    <property type="evidence" value="ECO:0007669"/>
    <property type="project" value="UniProtKB-KW"/>
</dbReference>
<dbReference type="InterPro" id="IPR013087">
    <property type="entry name" value="Znf_C2H2_type"/>
</dbReference>
<protein>
    <recommendedName>
        <fullName evidence="3">C2H2-type domain-containing protein</fullName>
    </recommendedName>
</protein>
<dbReference type="PROSITE" id="PS50157">
    <property type="entry name" value="ZINC_FINGER_C2H2_2"/>
    <property type="match status" value="1"/>
</dbReference>
<keyword evidence="1" id="KW-0862">Zinc</keyword>
<proteinExistence type="predicted"/>
<gene>
    <name evidence="4" type="ORF">ADEAN_000879100</name>
</gene>
<dbReference type="VEuPathDB" id="TriTrypDB:ADEAN_000879100"/>
<evidence type="ECO:0000313" key="4">
    <source>
        <dbReference type="EMBL" id="CAD2221259.1"/>
    </source>
</evidence>
<evidence type="ECO:0000259" key="3">
    <source>
        <dbReference type="PROSITE" id="PS50157"/>
    </source>
</evidence>
<reference evidence="4 5" key="1">
    <citation type="submission" date="2020-08" db="EMBL/GenBank/DDBJ databases">
        <authorList>
            <person name="Newling K."/>
            <person name="Davey J."/>
            <person name="Forrester S."/>
        </authorList>
    </citation>
    <scope>NUCLEOTIDE SEQUENCE [LARGE SCALE GENOMIC DNA]</scope>
    <source>
        <strain evidence="5">Crithidia deanei Carvalho (ATCC PRA-265)</strain>
    </source>
</reference>
<sequence>MKEGVHYTCKLCGRVYKTKGGCARHIREDHRFAAGSSPQQDEAEEESEELSSEEEDNLPVQYPTPITVYLDPSTPFGRARQIIQAAKRRKLGV</sequence>